<dbReference type="PRINTS" id="PR00837">
    <property type="entry name" value="V5TPXLIKE"/>
</dbReference>
<keyword evidence="4" id="KW-1185">Reference proteome</keyword>
<dbReference type="SMART" id="SM00198">
    <property type="entry name" value="SCP"/>
    <property type="match status" value="2"/>
</dbReference>
<dbReference type="SUPFAM" id="SSF55797">
    <property type="entry name" value="PR-1-like"/>
    <property type="match status" value="2"/>
</dbReference>
<evidence type="ECO:0000313" key="4">
    <source>
        <dbReference type="Proteomes" id="UP001331761"/>
    </source>
</evidence>
<dbReference type="InterPro" id="IPR002413">
    <property type="entry name" value="V5_allergen-like"/>
</dbReference>
<dbReference type="EMBL" id="WIXE01023823">
    <property type="protein sequence ID" value="KAK5966158.1"/>
    <property type="molecule type" value="Genomic_DNA"/>
</dbReference>
<dbReference type="InterPro" id="IPR001283">
    <property type="entry name" value="CRISP-related"/>
</dbReference>
<feature type="domain" description="SCP" evidence="2">
    <location>
        <begin position="74"/>
        <end position="231"/>
    </location>
</feature>
<dbReference type="AlphaFoldDB" id="A0AAN8FL45"/>
<dbReference type="InterPro" id="IPR014044">
    <property type="entry name" value="CAP_dom"/>
</dbReference>
<dbReference type="PRINTS" id="PR00838">
    <property type="entry name" value="V5ALLERGEN"/>
</dbReference>
<dbReference type="InterPro" id="IPR018244">
    <property type="entry name" value="Allrgn_V5/Tpx1_CS"/>
</dbReference>
<evidence type="ECO:0000256" key="1">
    <source>
        <dbReference type="SAM" id="SignalP"/>
    </source>
</evidence>
<protein>
    <recommendedName>
        <fullName evidence="2">SCP domain-containing protein</fullName>
    </recommendedName>
</protein>
<dbReference type="Pfam" id="PF00188">
    <property type="entry name" value="CAP"/>
    <property type="match status" value="2"/>
</dbReference>
<dbReference type="PANTHER" id="PTHR10334">
    <property type="entry name" value="CYSTEINE-RICH SECRETORY PROTEIN-RELATED"/>
    <property type="match status" value="1"/>
</dbReference>
<evidence type="ECO:0000259" key="2">
    <source>
        <dbReference type="SMART" id="SM00198"/>
    </source>
</evidence>
<reference evidence="3 4" key="1">
    <citation type="submission" date="2019-10" db="EMBL/GenBank/DDBJ databases">
        <title>Assembly and Annotation for the nematode Trichostrongylus colubriformis.</title>
        <authorList>
            <person name="Martin J."/>
        </authorList>
    </citation>
    <scope>NUCLEOTIDE SEQUENCE [LARGE SCALE GENOMIC DNA]</scope>
    <source>
        <strain evidence="3">G859</strain>
        <tissue evidence="3">Whole worm</tissue>
    </source>
</reference>
<name>A0AAN8FL45_TRICO</name>
<keyword evidence="1" id="KW-0732">Signal</keyword>
<dbReference type="CDD" id="cd05380">
    <property type="entry name" value="CAP_euk"/>
    <property type="match status" value="2"/>
</dbReference>
<proteinExistence type="predicted"/>
<feature type="domain" description="SCP" evidence="2">
    <location>
        <begin position="288"/>
        <end position="448"/>
    </location>
</feature>
<dbReference type="GO" id="GO:0005576">
    <property type="term" value="C:extracellular region"/>
    <property type="evidence" value="ECO:0007669"/>
    <property type="project" value="InterPro"/>
</dbReference>
<sequence length="561" mass="64318">MYAFSTHLSILAIISALFWIRAEALAYEGADRDALLTYGFIPDSPEGSGVSEEQINEKDGTDEFYCTSPAMTSEHRKYAVYTHNRLRSKVALGKQPNKHGRMGTGRNIYFLRWDCDLELLAHQRIQACPAYMNSNLSNISGSQLVKHIEIRLQGNNILKNIDNSMRSWWLQYERHGNIDPKNRYSTRQHYYAWANMAKGKTTRIGCSYTYCNESIRAIFSCIYNERAHVENQPIYENGKPCTTDEDCSTFPRSECLIALGLCKIPRKVKVPHESNRICSDENSRMTDECRKKALDQHNFYRSRLAKGLELNAETNYTAPEAVGMLKMSYDCELERSAQFWADQCTFEHSDRKHRVNQGQNLYMTSFPNLEPSSLLHMAIEMWWKELEEYGIPANAVLSDAAWISKGRLIGHFTQMAWSETHRMGCAIGNCSDMGLVVCHYSPAGNRRNHAIYKRNDSHCRSHTSPFKQNARYSAIFCETASNDNWLRRDYLSTASSRMNLLSVLTLAVMFVASVAHFPVYSAHGDESPLRLGLYRSRNRNAVKKTASIPSFFNPYIMNYDH</sequence>
<organism evidence="3 4">
    <name type="scientific">Trichostrongylus colubriformis</name>
    <name type="common">Black scour worm</name>
    <dbReference type="NCBI Taxonomy" id="6319"/>
    <lineage>
        <taxon>Eukaryota</taxon>
        <taxon>Metazoa</taxon>
        <taxon>Ecdysozoa</taxon>
        <taxon>Nematoda</taxon>
        <taxon>Chromadorea</taxon>
        <taxon>Rhabditida</taxon>
        <taxon>Rhabditina</taxon>
        <taxon>Rhabditomorpha</taxon>
        <taxon>Strongyloidea</taxon>
        <taxon>Trichostrongylidae</taxon>
        <taxon>Trichostrongylus</taxon>
    </lineage>
</organism>
<dbReference type="Gene3D" id="3.40.33.10">
    <property type="entry name" value="CAP"/>
    <property type="match status" value="2"/>
</dbReference>
<accession>A0AAN8FL45</accession>
<comment type="caution">
    <text evidence="3">The sequence shown here is derived from an EMBL/GenBank/DDBJ whole genome shotgun (WGS) entry which is preliminary data.</text>
</comment>
<feature type="chain" id="PRO_5042846983" description="SCP domain-containing protein" evidence="1">
    <location>
        <begin position="25"/>
        <end position="561"/>
    </location>
</feature>
<feature type="signal peptide" evidence="1">
    <location>
        <begin position="1"/>
        <end position="24"/>
    </location>
</feature>
<dbReference type="PROSITE" id="PS01009">
    <property type="entry name" value="CRISP_1"/>
    <property type="match status" value="1"/>
</dbReference>
<evidence type="ECO:0000313" key="3">
    <source>
        <dbReference type="EMBL" id="KAK5966158.1"/>
    </source>
</evidence>
<dbReference type="InterPro" id="IPR035940">
    <property type="entry name" value="CAP_sf"/>
</dbReference>
<gene>
    <name evidence="3" type="ORF">GCK32_007853</name>
</gene>
<dbReference type="Proteomes" id="UP001331761">
    <property type="component" value="Unassembled WGS sequence"/>
</dbReference>